<evidence type="ECO:0000313" key="1">
    <source>
        <dbReference type="EMBL" id="BBI99064.1"/>
    </source>
</evidence>
<dbReference type="KEGG" id="fku:FGKAn22_07570"/>
<proteinExistence type="predicted"/>
<dbReference type="Proteomes" id="UP001319121">
    <property type="component" value="Chromosome"/>
</dbReference>
<sequence>MRKENAKLTPLVHILLMATLFSVSPVWAKGNPKGILDRDEINFFKNTAYPILIKSKLCVSADKDCYGNQYFVCLSHDALACDAYGITDEKVIKEILTAVINSGLKVSTFKFWRSKYHETTFFEKPLLEFIDRTGEK</sequence>
<dbReference type="AlphaFoldDB" id="A0AAN1VZ77"/>
<name>A0AAN1VZ77_9PROT</name>
<accession>A0AAN1VZ77</accession>
<dbReference type="EMBL" id="AP019536">
    <property type="protein sequence ID" value="BBI99064.1"/>
    <property type="molecule type" value="Genomic_DNA"/>
</dbReference>
<keyword evidence="2" id="KW-1185">Reference proteome</keyword>
<protein>
    <submittedName>
        <fullName evidence="1">Uncharacterized protein</fullName>
    </submittedName>
</protein>
<gene>
    <name evidence="1" type="ORF">FGKAn22_07570</name>
</gene>
<reference evidence="1 2" key="1">
    <citation type="submission" date="2019-03" db="EMBL/GenBank/DDBJ databases">
        <title>Complete genome sequence of Ferrigenium kumadai strain An22, a microaerophilic iron-oxidizing bacterium isolated from a paddy field soil.</title>
        <authorList>
            <person name="Watanabe T."/>
            <person name="Asakawa S."/>
        </authorList>
    </citation>
    <scope>NUCLEOTIDE SEQUENCE [LARGE SCALE GENOMIC DNA]</scope>
    <source>
        <strain evidence="1 2">An22</strain>
    </source>
</reference>
<evidence type="ECO:0000313" key="2">
    <source>
        <dbReference type="Proteomes" id="UP001319121"/>
    </source>
</evidence>
<dbReference type="RefSeq" id="WP_212786663.1">
    <property type="nucleotide sequence ID" value="NZ_AP019536.1"/>
</dbReference>
<organism evidence="1 2">
    <name type="scientific">Ferrigenium kumadai</name>
    <dbReference type="NCBI Taxonomy" id="1682490"/>
    <lineage>
        <taxon>Bacteria</taxon>
        <taxon>Pseudomonadati</taxon>
        <taxon>Pseudomonadota</taxon>
        <taxon>Betaproteobacteria</taxon>
        <taxon>Nitrosomonadales</taxon>
        <taxon>Gallionellaceae</taxon>
        <taxon>Ferrigenium</taxon>
    </lineage>
</organism>